<dbReference type="Pfam" id="PF02602">
    <property type="entry name" value="HEM4"/>
    <property type="match status" value="1"/>
</dbReference>
<dbReference type="SUPFAM" id="SSF53790">
    <property type="entry name" value="Tetrapyrrole methylase"/>
    <property type="match status" value="1"/>
</dbReference>
<evidence type="ECO:0000256" key="4">
    <source>
        <dbReference type="ARBA" id="ARBA00022691"/>
    </source>
</evidence>
<dbReference type="FunFam" id="3.40.1010.10:FF:000001">
    <property type="entry name" value="Siroheme synthase"/>
    <property type="match status" value="1"/>
</dbReference>
<dbReference type="PROSITE" id="PS00839">
    <property type="entry name" value="SUMT_1"/>
    <property type="match status" value="1"/>
</dbReference>
<dbReference type="EMBL" id="BOPZ01000001">
    <property type="protein sequence ID" value="GIM27515.1"/>
    <property type="molecule type" value="Genomic_DNA"/>
</dbReference>
<dbReference type="SUPFAM" id="SSF69618">
    <property type="entry name" value="HemD-like"/>
    <property type="match status" value="1"/>
</dbReference>
<dbReference type="PANTHER" id="PTHR45790">
    <property type="entry name" value="SIROHEME SYNTHASE-RELATED"/>
    <property type="match status" value="1"/>
</dbReference>
<dbReference type="InterPro" id="IPR000878">
    <property type="entry name" value="4pyrrol_Mease"/>
</dbReference>
<dbReference type="RefSeq" id="WP_212902272.1">
    <property type="nucleotide sequence ID" value="NZ_BOPZ01000001.1"/>
</dbReference>
<evidence type="ECO:0000256" key="1">
    <source>
        <dbReference type="ARBA" id="ARBA00012162"/>
    </source>
</evidence>
<evidence type="ECO:0000256" key="2">
    <source>
        <dbReference type="ARBA" id="ARBA00022603"/>
    </source>
</evidence>
<reference evidence="8" key="1">
    <citation type="submission" date="2021-03" db="EMBL/GenBank/DDBJ databases">
        <title>Taxonomic study of Clostridium polyendosporum from meadow-gley soil under rice.</title>
        <authorList>
            <person name="Kobayashi H."/>
            <person name="Tanizawa Y."/>
            <person name="Yagura M."/>
        </authorList>
    </citation>
    <scope>NUCLEOTIDE SEQUENCE</scope>
    <source>
        <strain evidence="8">JCM 30710</strain>
    </source>
</reference>
<dbReference type="InterPro" id="IPR006366">
    <property type="entry name" value="CobA/CysG_C"/>
</dbReference>
<dbReference type="Gene3D" id="3.30.950.10">
    <property type="entry name" value="Methyltransferase, Cobalt-precorrin-4 Transmethylase, Domain 2"/>
    <property type="match status" value="1"/>
</dbReference>
<evidence type="ECO:0000313" key="9">
    <source>
        <dbReference type="Proteomes" id="UP000679179"/>
    </source>
</evidence>
<evidence type="ECO:0000259" key="6">
    <source>
        <dbReference type="Pfam" id="PF00590"/>
    </source>
</evidence>
<dbReference type="InterPro" id="IPR050161">
    <property type="entry name" value="Siro_Cobalamin_biosynth"/>
</dbReference>
<keyword evidence="9" id="KW-1185">Reference proteome</keyword>
<dbReference type="InterPro" id="IPR003754">
    <property type="entry name" value="4pyrrol_synth_uPrphyn_synth"/>
</dbReference>
<dbReference type="Proteomes" id="UP000679179">
    <property type="component" value="Unassembled WGS sequence"/>
</dbReference>
<organism evidence="8 9">
    <name type="scientific">Clostridium polyendosporum</name>
    <dbReference type="NCBI Taxonomy" id="69208"/>
    <lineage>
        <taxon>Bacteria</taxon>
        <taxon>Bacillati</taxon>
        <taxon>Bacillota</taxon>
        <taxon>Clostridia</taxon>
        <taxon>Eubacteriales</taxon>
        <taxon>Clostridiaceae</taxon>
        <taxon>Clostridium</taxon>
    </lineage>
</organism>
<sequence length="492" mass="54876">MGKVYIIGAGPGDEELLTLKAIKSMEKCTVVLYDRLAGNNVLNYLKEDCEIYYCGKEPGCHYKSQEEINEMLVRLAKEGHVAGRIKGGDPYVFGRGGEEALALLDEGIEFEVIPGVTSAISVMSYAGIPATHRGISQSFHVITGMSGSSLKIKWESVAKEEGTLIFLMGLENIDYICSSLISHGKDINTPCGVIMRGTTSKQKKVVGTLQNISQKAKEAALKSPCIIVVGDVVSLHDKLNWFEQRPLFGLNICVTRSKEQSFRLKTKFRELGAEVTEINAIKIKDTSKELEGYKDKLGEYDFIVLTSVNGVNIFFDYLKKKEIDIRNIKAKFGVIGNATSEALKDRGVIPSIMAKEFVTESLFEAIKPLVKERDKILIPCSKESRSYLIDELAKLNCIVDRVHIYEPICGELRNTNSFKDVDIVTFTSPSIVRNMIKLVGIEAIKDKISIAIGPITYTELERNGIFAIECKEHSEEGIIREIERVWRERNNV</sequence>
<evidence type="ECO:0000313" key="8">
    <source>
        <dbReference type="EMBL" id="GIM27515.1"/>
    </source>
</evidence>
<dbReference type="Gene3D" id="3.40.50.10090">
    <property type="match status" value="2"/>
</dbReference>
<evidence type="ECO:0000256" key="5">
    <source>
        <dbReference type="ARBA" id="ARBA00023244"/>
    </source>
</evidence>
<dbReference type="CDD" id="cd11642">
    <property type="entry name" value="SUMT"/>
    <property type="match status" value="1"/>
</dbReference>
<dbReference type="GO" id="GO:0004852">
    <property type="term" value="F:uroporphyrinogen-III synthase activity"/>
    <property type="evidence" value="ECO:0007669"/>
    <property type="project" value="InterPro"/>
</dbReference>
<keyword evidence="5" id="KW-0627">Porphyrin biosynthesis</keyword>
<dbReference type="GO" id="GO:0032259">
    <property type="term" value="P:methylation"/>
    <property type="evidence" value="ECO:0007669"/>
    <property type="project" value="UniProtKB-KW"/>
</dbReference>
<keyword evidence="4" id="KW-0949">S-adenosyl-L-methionine</keyword>
<keyword evidence="2" id="KW-0489">Methyltransferase</keyword>
<dbReference type="AlphaFoldDB" id="A0A919RW10"/>
<dbReference type="GO" id="GO:0019354">
    <property type="term" value="P:siroheme biosynthetic process"/>
    <property type="evidence" value="ECO:0007669"/>
    <property type="project" value="InterPro"/>
</dbReference>
<dbReference type="InterPro" id="IPR036108">
    <property type="entry name" value="4pyrrol_syn_uPrphyn_synt_sf"/>
</dbReference>
<dbReference type="Gene3D" id="3.40.1010.10">
    <property type="entry name" value="Cobalt-precorrin-4 Transmethylase, Domain 1"/>
    <property type="match status" value="1"/>
</dbReference>
<dbReference type="PANTHER" id="PTHR45790:SF3">
    <property type="entry name" value="S-ADENOSYL-L-METHIONINE-DEPENDENT UROPORPHYRINOGEN III METHYLTRANSFERASE, CHLOROPLASTIC"/>
    <property type="match status" value="1"/>
</dbReference>
<dbReference type="FunFam" id="3.30.950.10:FF:000001">
    <property type="entry name" value="Siroheme synthase"/>
    <property type="match status" value="1"/>
</dbReference>
<dbReference type="CDD" id="cd06578">
    <property type="entry name" value="HemD"/>
    <property type="match status" value="1"/>
</dbReference>
<feature type="domain" description="Tetrapyrrole methylase" evidence="6">
    <location>
        <begin position="3"/>
        <end position="212"/>
    </location>
</feature>
<dbReference type="InterPro" id="IPR003043">
    <property type="entry name" value="Uropor_MeTrfase_CS"/>
</dbReference>
<dbReference type="InterPro" id="IPR035996">
    <property type="entry name" value="4pyrrol_Methylase_sf"/>
</dbReference>
<evidence type="ECO:0000256" key="3">
    <source>
        <dbReference type="ARBA" id="ARBA00022679"/>
    </source>
</evidence>
<name>A0A919RW10_9CLOT</name>
<dbReference type="InterPro" id="IPR014777">
    <property type="entry name" value="4pyrrole_Mease_sub1"/>
</dbReference>
<feature type="domain" description="Tetrapyrrole biosynthesis uroporphyrinogen III synthase" evidence="7">
    <location>
        <begin position="264"/>
        <end position="479"/>
    </location>
</feature>
<evidence type="ECO:0000259" key="7">
    <source>
        <dbReference type="Pfam" id="PF02602"/>
    </source>
</evidence>
<dbReference type="InterPro" id="IPR014776">
    <property type="entry name" value="4pyrrole_Mease_sub2"/>
</dbReference>
<comment type="caution">
    <text evidence="8">The sequence shown here is derived from an EMBL/GenBank/DDBJ whole genome shotgun (WGS) entry which is preliminary data.</text>
</comment>
<dbReference type="EC" id="2.1.1.107" evidence="1"/>
<gene>
    <name evidence="8" type="primary">hemD</name>
    <name evidence="8" type="ORF">CPJCM30710_01810</name>
</gene>
<dbReference type="GO" id="GO:0004851">
    <property type="term" value="F:uroporphyrin-III C-methyltransferase activity"/>
    <property type="evidence" value="ECO:0007669"/>
    <property type="project" value="UniProtKB-EC"/>
</dbReference>
<keyword evidence="3" id="KW-0808">Transferase</keyword>
<dbReference type="NCBIfam" id="TIGR01469">
    <property type="entry name" value="cobA_cysG_Cterm"/>
    <property type="match status" value="1"/>
</dbReference>
<accession>A0A919RW10</accession>
<dbReference type="NCBIfam" id="NF004790">
    <property type="entry name" value="PRK06136.1"/>
    <property type="match status" value="1"/>
</dbReference>
<proteinExistence type="predicted"/>
<protein>
    <recommendedName>
        <fullName evidence="1">uroporphyrinogen-III C-methyltransferase</fullName>
        <ecNumber evidence="1">2.1.1.107</ecNumber>
    </recommendedName>
</protein>
<dbReference type="Pfam" id="PF00590">
    <property type="entry name" value="TP_methylase"/>
    <property type="match status" value="1"/>
</dbReference>